<dbReference type="Gene3D" id="2.60.120.620">
    <property type="entry name" value="q2cbj1_9rhob like domain"/>
    <property type="match status" value="1"/>
</dbReference>
<protein>
    <submittedName>
        <fullName evidence="8">SM-20-related protein</fullName>
    </submittedName>
</protein>
<keyword evidence="2" id="KW-0479">Metal-binding</keyword>
<evidence type="ECO:0000259" key="7">
    <source>
        <dbReference type="PROSITE" id="PS51471"/>
    </source>
</evidence>
<keyword evidence="9" id="KW-1185">Reference proteome</keyword>
<dbReference type="RefSeq" id="WP_086433485.1">
    <property type="nucleotide sequence ID" value="NZ_FXWH01000001.1"/>
</dbReference>
<dbReference type="InterPro" id="IPR006620">
    <property type="entry name" value="Pro_4_hyd_alph"/>
</dbReference>
<evidence type="ECO:0000313" key="9">
    <source>
        <dbReference type="Proteomes" id="UP000194450"/>
    </source>
</evidence>
<organism evidence="8 9">
    <name type="scientific">Pseudidiomarina planktonica</name>
    <dbReference type="NCBI Taxonomy" id="1323738"/>
    <lineage>
        <taxon>Bacteria</taxon>
        <taxon>Pseudomonadati</taxon>
        <taxon>Pseudomonadota</taxon>
        <taxon>Gammaproteobacteria</taxon>
        <taxon>Alteromonadales</taxon>
        <taxon>Idiomarinaceae</taxon>
        <taxon>Pseudidiomarina</taxon>
    </lineage>
</organism>
<dbReference type="Pfam" id="PF13640">
    <property type="entry name" value="2OG-FeII_Oxy_3"/>
    <property type="match status" value="1"/>
</dbReference>
<keyword evidence="5" id="KW-0560">Oxidoreductase</keyword>
<dbReference type="EMBL" id="FXWH01000001">
    <property type="protein sequence ID" value="SMQ59628.1"/>
    <property type="molecule type" value="Genomic_DNA"/>
</dbReference>
<sequence>MVSLVEPISKLENHPVVDNAIDELASKGYAIVPNFINPENADYLYRYALGLKDSDWQQAGVGRADNYTTNTQVRRDRIRWLQAQDAVERAYLDTMATLQQQLNRQLFMGLFDYESHLAHYPPGAFYRKHLDAFKGRSNRILTTVVYLNPDWQVHDGGELVMYDDQHQVLQTVLPKAGTLVLFLSDTFVHEVREGHRDRYSITGWFRHNTSINGVIDPTR</sequence>
<keyword evidence="3" id="KW-0847">Vitamin C</keyword>
<gene>
    <name evidence="8" type="ORF">SAMN06297229_0293</name>
</gene>
<dbReference type="Proteomes" id="UP000194450">
    <property type="component" value="Unassembled WGS sequence"/>
</dbReference>
<evidence type="ECO:0000256" key="5">
    <source>
        <dbReference type="ARBA" id="ARBA00023002"/>
    </source>
</evidence>
<evidence type="ECO:0000256" key="1">
    <source>
        <dbReference type="ARBA" id="ARBA00001961"/>
    </source>
</evidence>
<evidence type="ECO:0000256" key="2">
    <source>
        <dbReference type="ARBA" id="ARBA00022723"/>
    </source>
</evidence>
<evidence type="ECO:0000256" key="6">
    <source>
        <dbReference type="ARBA" id="ARBA00023004"/>
    </source>
</evidence>
<dbReference type="InterPro" id="IPR044862">
    <property type="entry name" value="Pro_4_hyd_alph_FE2OG_OXY"/>
</dbReference>
<keyword evidence="6" id="KW-0408">Iron</keyword>
<dbReference type="SMART" id="SM00702">
    <property type="entry name" value="P4Hc"/>
    <property type="match status" value="1"/>
</dbReference>
<dbReference type="GO" id="GO:0008198">
    <property type="term" value="F:ferrous iron binding"/>
    <property type="evidence" value="ECO:0007669"/>
    <property type="project" value="TreeGrafter"/>
</dbReference>
<dbReference type="GO" id="GO:0071456">
    <property type="term" value="P:cellular response to hypoxia"/>
    <property type="evidence" value="ECO:0007669"/>
    <property type="project" value="TreeGrafter"/>
</dbReference>
<dbReference type="AlphaFoldDB" id="A0A1Y6EAM8"/>
<keyword evidence="4" id="KW-0223">Dioxygenase</keyword>
<dbReference type="PROSITE" id="PS51471">
    <property type="entry name" value="FE2OG_OXY"/>
    <property type="match status" value="1"/>
</dbReference>
<dbReference type="OrthoDB" id="9783171at2"/>
<dbReference type="InterPro" id="IPR051559">
    <property type="entry name" value="HIF_prolyl_hydroxylases"/>
</dbReference>
<evidence type="ECO:0000256" key="3">
    <source>
        <dbReference type="ARBA" id="ARBA00022896"/>
    </source>
</evidence>
<evidence type="ECO:0000256" key="4">
    <source>
        <dbReference type="ARBA" id="ARBA00022964"/>
    </source>
</evidence>
<accession>A0A1Y6EAM8</accession>
<dbReference type="PANTHER" id="PTHR12907">
    <property type="entry name" value="EGL NINE HOMOLOG-RELATED"/>
    <property type="match status" value="1"/>
</dbReference>
<dbReference type="GO" id="GO:0031543">
    <property type="term" value="F:peptidyl-proline dioxygenase activity"/>
    <property type="evidence" value="ECO:0007669"/>
    <property type="project" value="TreeGrafter"/>
</dbReference>
<name>A0A1Y6EAM8_9GAMM</name>
<dbReference type="PANTHER" id="PTHR12907:SF26">
    <property type="entry name" value="HIF PROLYL HYDROXYLASE, ISOFORM C"/>
    <property type="match status" value="1"/>
</dbReference>
<evidence type="ECO:0000313" key="8">
    <source>
        <dbReference type="EMBL" id="SMQ59628.1"/>
    </source>
</evidence>
<comment type="cofactor">
    <cofactor evidence="1">
        <name>L-ascorbate</name>
        <dbReference type="ChEBI" id="CHEBI:38290"/>
    </cofactor>
</comment>
<feature type="domain" description="Fe2OG dioxygenase" evidence="7">
    <location>
        <begin position="106"/>
        <end position="207"/>
    </location>
</feature>
<proteinExistence type="predicted"/>
<dbReference type="GO" id="GO:0031418">
    <property type="term" value="F:L-ascorbic acid binding"/>
    <property type="evidence" value="ECO:0007669"/>
    <property type="project" value="UniProtKB-KW"/>
</dbReference>
<reference evidence="9" key="1">
    <citation type="submission" date="2017-04" db="EMBL/GenBank/DDBJ databases">
        <authorList>
            <person name="Varghese N."/>
            <person name="Submissions S."/>
        </authorList>
    </citation>
    <scope>NUCLEOTIDE SEQUENCE [LARGE SCALE GENOMIC DNA]</scope>
</reference>
<dbReference type="InterPro" id="IPR005123">
    <property type="entry name" value="Oxoglu/Fe-dep_dioxygenase_dom"/>
</dbReference>